<keyword evidence="2" id="KW-1185">Reference proteome</keyword>
<evidence type="ECO:0000313" key="1">
    <source>
        <dbReference type="EMBL" id="KMS94504.1"/>
    </source>
</evidence>
<name>A0A0J8B0K3_BETVV</name>
<protein>
    <submittedName>
        <fullName evidence="1">Uncharacterized protein</fullName>
    </submittedName>
</protein>
<sequence length="166" mass="18546">MFVLSARYSFFCCSLNRGSSFASSVCSSRVGVSDRDRDRLASLGRWRISGTRTLPARRGRPGTTSVDVCGCSSVSIMYDNELQQMISCRMKLPRRPTRCNQNQSPLRCFHDSNKLLAEFERLDFASLPGLCCSEVNTEKGALHQAVGYESNLSLVFMHTALCVERD</sequence>
<evidence type="ECO:0000313" key="2">
    <source>
        <dbReference type="Proteomes" id="UP000035740"/>
    </source>
</evidence>
<dbReference type="Gramene" id="KMS94504">
    <property type="protein sequence ID" value="KMS94504"/>
    <property type="gene ID" value="BVRB_020750"/>
</dbReference>
<gene>
    <name evidence="1" type="ORF">BVRB_020750</name>
</gene>
<dbReference type="AlphaFoldDB" id="A0A0J8B0K3"/>
<organism evidence="1 2">
    <name type="scientific">Beta vulgaris subsp. vulgaris</name>
    <name type="common">Beet</name>
    <dbReference type="NCBI Taxonomy" id="3555"/>
    <lineage>
        <taxon>Eukaryota</taxon>
        <taxon>Viridiplantae</taxon>
        <taxon>Streptophyta</taxon>
        <taxon>Embryophyta</taxon>
        <taxon>Tracheophyta</taxon>
        <taxon>Spermatophyta</taxon>
        <taxon>Magnoliopsida</taxon>
        <taxon>eudicotyledons</taxon>
        <taxon>Gunneridae</taxon>
        <taxon>Pentapetalae</taxon>
        <taxon>Caryophyllales</taxon>
        <taxon>Chenopodiaceae</taxon>
        <taxon>Betoideae</taxon>
        <taxon>Beta</taxon>
    </lineage>
</organism>
<proteinExistence type="predicted"/>
<dbReference type="EMBL" id="KQ092909">
    <property type="protein sequence ID" value="KMS94504.1"/>
    <property type="molecule type" value="Genomic_DNA"/>
</dbReference>
<dbReference type="Proteomes" id="UP000035740">
    <property type="component" value="Unassembled WGS sequence"/>
</dbReference>
<accession>A0A0J8B0K3</accession>
<reference evidence="1 2" key="1">
    <citation type="journal article" date="2014" name="Nature">
        <title>The genome of the recently domesticated crop plant sugar beet (Beta vulgaris).</title>
        <authorList>
            <person name="Dohm J.C."/>
            <person name="Minoche A.E."/>
            <person name="Holtgrawe D."/>
            <person name="Capella-Gutierrez S."/>
            <person name="Zakrzewski F."/>
            <person name="Tafer H."/>
            <person name="Rupp O."/>
            <person name="Sorensen T.R."/>
            <person name="Stracke R."/>
            <person name="Reinhardt R."/>
            <person name="Goesmann A."/>
            <person name="Kraft T."/>
            <person name="Schulz B."/>
            <person name="Stadler P.F."/>
            <person name="Schmidt T."/>
            <person name="Gabaldon T."/>
            <person name="Lehrach H."/>
            <person name="Weisshaar B."/>
            <person name="Himmelbauer H."/>
        </authorList>
    </citation>
    <scope>NUCLEOTIDE SEQUENCE [LARGE SCALE GENOMIC DNA]</scope>
    <source>
        <tissue evidence="1">Taproot</tissue>
    </source>
</reference>